<protein>
    <submittedName>
        <fullName evidence="2">Uncharacterized protein</fullName>
    </submittedName>
</protein>
<dbReference type="EMBL" id="MN035746">
    <property type="protein sequence ID" value="QDH90734.1"/>
    <property type="molecule type" value="Genomic_DNA"/>
</dbReference>
<evidence type="ECO:0000256" key="1">
    <source>
        <dbReference type="SAM" id="Phobius"/>
    </source>
</evidence>
<organism evidence="2">
    <name type="scientific">Riboviria sp</name>
    <dbReference type="NCBI Taxonomy" id="2585031"/>
    <lineage>
        <taxon>Viruses</taxon>
        <taxon>Riboviria</taxon>
    </lineage>
</organism>
<feature type="transmembrane region" description="Helical" evidence="1">
    <location>
        <begin position="220"/>
        <end position="239"/>
    </location>
</feature>
<reference evidence="2" key="1">
    <citation type="submission" date="2019-05" db="EMBL/GenBank/DDBJ databases">
        <title>Metatranscriptomic reconstruction reveals RNA viruses with the potential to shape carbon cycling in soil.</title>
        <authorList>
            <person name="Starr E.P."/>
            <person name="Nuccio E."/>
            <person name="Pett-Ridge J."/>
            <person name="Banfield J.F."/>
            <person name="Firestone M.K."/>
        </authorList>
    </citation>
    <scope>NUCLEOTIDE SEQUENCE</scope>
    <source>
        <strain evidence="2">H1_Bulk_Litter_5_scaffold_288</strain>
    </source>
</reference>
<keyword evidence="1" id="KW-0472">Membrane</keyword>
<keyword evidence="1" id="KW-0812">Transmembrane</keyword>
<sequence length="518" mass="57705">MNTTTSLSTFVVERPSLFVSALRWLVGLINPPWISWPGEGPTKEFLFQRIVLDEVFLLLVVPDEVFFLAISLVNFFFTLLLGWAFALLFNCTLLFSLGMVLRFVWFLDWFTFRLWSCVPGFDDLVTALEMATEFFREGIRVLVLYFPPLAAWRGFKRLTTALMSLLALVFREVHLFSVDLPHFVGHSRVFSDAHNQFLQAGGVAFSIGNCRRWEWMFNGWFVFGLFACFRAGVLFVPWFEHPQWAVLGLMNALCLVVFPWAWTVLSTLLCFGIAGPIWLRFELSCFAPFCLVLLFVGGWIDTVEKSSLDTLILGGDDNPQTVRSRKRLEAYARGMALARLEGTDFVSVSGAVATVPRLRPRGRVVAALESALGGRGAVGAALRGRWTPDLPSHRRGPAVNAVLAFSREGVKVLGVGATHSATGPKDYVLVETLAGERRVVFPELAARLHLYAALRPRDASLLQGVRSRAAAWFKDEDLPSWCVLSSFSSSVADALEVGSGEEEASRRLVELLPPTPSL</sequence>
<gene>
    <name evidence="2" type="ORF">H1BulkLitter5288_000002</name>
</gene>
<accession>A0A514DAU1</accession>
<name>A0A514DAU1_9VIRU</name>
<feature type="transmembrane region" description="Helical" evidence="1">
    <location>
        <begin position="283"/>
        <end position="300"/>
    </location>
</feature>
<evidence type="ECO:0000313" key="2">
    <source>
        <dbReference type="EMBL" id="QDH90734.1"/>
    </source>
</evidence>
<feature type="transmembrane region" description="Helical" evidence="1">
    <location>
        <begin position="83"/>
        <end position="105"/>
    </location>
</feature>
<feature type="transmembrane region" description="Helical" evidence="1">
    <location>
        <begin position="245"/>
        <end position="271"/>
    </location>
</feature>
<keyword evidence="1" id="KW-1133">Transmembrane helix</keyword>
<proteinExistence type="predicted"/>
<feature type="transmembrane region" description="Helical" evidence="1">
    <location>
        <begin position="55"/>
        <end position="77"/>
    </location>
</feature>